<reference evidence="3" key="2">
    <citation type="submission" date="2013-04" db="EMBL/GenBank/DDBJ databases">
        <title>Genomic mechanisms accounting for the adaptation to parasitism in nematode-trapping fungi.</title>
        <authorList>
            <person name="Ahren D.G."/>
        </authorList>
    </citation>
    <scope>NUCLEOTIDE SEQUENCE [LARGE SCALE GENOMIC DNA]</scope>
    <source>
        <strain evidence="3">CBS 200.50</strain>
    </source>
</reference>
<organism evidence="2 3">
    <name type="scientific">Dactylellina haptotyla (strain CBS 200.50)</name>
    <name type="common">Nematode-trapping fungus</name>
    <name type="synonym">Monacrosporium haptotylum</name>
    <dbReference type="NCBI Taxonomy" id="1284197"/>
    <lineage>
        <taxon>Eukaryota</taxon>
        <taxon>Fungi</taxon>
        <taxon>Dikarya</taxon>
        <taxon>Ascomycota</taxon>
        <taxon>Pezizomycotina</taxon>
        <taxon>Orbiliomycetes</taxon>
        <taxon>Orbiliales</taxon>
        <taxon>Orbiliaceae</taxon>
        <taxon>Dactylellina</taxon>
    </lineage>
</organism>
<feature type="domain" description="F-box" evidence="1">
    <location>
        <begin position="1"/>
        <end position="49"/>
    </location>
</feature>
<evidence type="ECO:0000313" key="2">
    <source>
        <dbReference type="EMBL" id="EPS40174.1"/>
    </source>
</evidence>
<dbReference type="Proteomes" id="UP000015100">
    <property type="component" value="Unassembled WGS sequence"/>
</dbReference>
<dbReference type="InterPro" id="IPR001810">
    <property type="entry name" value="F-box_dom"/>
</dbReference>
<protein>
    <recommendedName>
        <fullName evidence="1">F-box domain-containing protein</fullName>
    </recommendedName>
</protein>
<dbReference type="PROSITE" id="PS50181">
    <property type="entry name" value="FBOX"/>
    <property type="match status" value="1"/>
</dbReference>
<reference evidence="2 3" key="1">
    <citation type="journal article" date="2013" name="PLoS Genet.">
        <title>Genomic mechanisms accounting for the adaptation to parasitism in nematode-trapping fungi.</title>
        <authorList>
            <person name="Meerupati T."/>
            <person name="Andersson K.M."/>
            <person name="Friman E."/>
            <person name="Kumar D."/>
            <person name="Tunlid A."/>
            <person name="Ahren D."/>
        </authorList>
    </citation>
    <scope>NUCLEOTIDE SEQUENCE [LARGE SCALE GENOMIC DNA]</scope>
    <source>
        <strain evidence="2 3">CBS 200.50</strain>
    </source>
</reference>
<dbReference type="HOGENOM" id="CLU_700240_0_0_1"/>
<name>S8AB69_DACHA</name>
<gene>
    <name evidence="2" type="ORF">H072_6043</name>
</gene>
<comment type="caution">
    <text evidence="2">The sequence shown here is derived from an EMBL/GenBank/DDBJ whole genome shotgun (WGS) entry which is preliminary data.</text>
</comment>
<evidence type="ECO:0000259" key="1">
    <source>
        <dbReference type="PROSITE" id="PS50181"/>
    </source>
</evidence>
<dbReference type="EMBL" id="AQGS01000434">
    <property type="protein sequence ID" value="EPS40174.1"/>
    <property type="molecule type" value="Genomic_DNA"/>
</dbReference>
<proteinExistence type="predicted"/>
<evidence type="ECO:0000313" key="3">
    <source>
        <dbReference type="Proteomes" id="UP000015100"/>
    </source>
</evidence>
<sequence>MSTLDYLPSEVLITILQNLDVNALRTLVKIYRRSRIIFADYHSQIITHILRSTLSDPLFIAYFPRSFDGQPYPHSTNLPPLETSHTDAFTHLRYARSIISLSNSFTALTAQISSILFPILVPKYLPRGSLGRAYYWSVENALTSTIHRCLVINAQTGFYCPLPFPQTIPFANPPRPILPAYLTTFPRNLLPAADLKDLKEEDILRDLSIRTPKAATPLLKKTYRLLHREIHRELTLYLRRHKIWRENTLLPSWSYVQDSASVRDEWFFMMYAHPDLLIQILRQCTVEDNYETFKRENNHRIEKWEEKQRKASMKLSIKIGETYARVAAIAHEFLEGRRRRGEDARAMPVQAETEHELATLTTTVPNTNDYDSYGDVNDHDVYIVPLANISLMGP</sequence>
<dbReference type="AlphaFoldDB" id="S8AB69"/>
<accession>S8AB69</accession>
<keyword evidence="3" id="KW-1185">Reference proteome</keyword>
<dbReference type="OrthoDB" id="5423622at2759"/>
<dbReference type="OMA" id="IWRENTL"/>